<reference evidence="1 2" key="1">
    <citation type="submission" date="2014-06" db="EMBL/GenBank/DDBJ databases">
        <authorList>
            <person name="Ju J."/>
            <person name="Zhang J."/>
        </authorList>
    </citation>
    <scope>NUCLEOTIDE SEQUENCE [LARGE SCALE GENOMIC DNA]</scope>
    <source>
        <strain evidence="1">DmL_050</strain>
    </source>
</reference>
<accession>A0A252EHC5</accession>
<dbReference type="AlphaFoldDB" id="A0A252EHC5"/>
<dbReference type="EMBL" id="JOOZ01000054">
    <property type="protein sequence ID" value="OUL65789.1"/>
    <property type="molecule type" value="Genomic_DNA"/>
</dbReference>
<name>A0A252EHC5_9PROT</name>
<comment type="caution">
    <text evidence="1">The sequence shown here is derived from an EMBL/GenBank/DDBJ whole genome shotgun (WGS) entry which is preliminary data.</text>
</comment>
<evidence type="ECO:0000313" key="2">
    <source>
        <dbReference type="Proteomes" id="UP000195072"/>
    </source>
</evidence>
<evidence type="ECO:0000313" key="1">
    <source>
        <dbReference type="EMBL" id="OUL65789.1"/>
    </source>
</evidence>
<protein>
    <submittedName>
        <fullName evidence="1">Uncharacterized protein</fullName>
    </submittedName>
</protein>
<organism evidence="1 2">
    <name type="scientific">Acetobacter senegalensis</name>
    <dbReference type="NCBI Taxonomy" id="446692"/>
    <lineage>
        <taxon>Bacteria</taxon>
        <taxon>Pseudomonadati</taxon>
        <taxon>Pseudomonadota</taxon>
        <taxon>Alphaproteobacteria</taxon>
        <taxon>Acetobacterales</taxon>
        <taxon>Acetobacteraceae</taxon>
        <taxon>Acetobacter</taxon>
    </lineage>
</organism>
<sequence>MVVLFVSTTERQDAHLRIGSIKEGRTGLSNGVQLAKGAAAREAVAGANPLTGLCQGSIRLFKKLPDRIILTRREMVPYDQ</sequence>
<gene>
    <name evidence="1" type="ORF">HK16_14235</name>
</gene>
<proteinExistence type="predicted"/>
<dbReference type="Proteomes" id="UP000195072">
    <property type="component" value="Unassembled WGS sequence"/>
</dbReference>